<evidence type="ECO:0000313" key="3">
    <source>
        <dbReference type="Proteomes" id="UP001470230"/>
    </source>
</evidence>
<sequence>MNIDHDLPSNVGVDPKSLLNIIKELDKCFCHSIMILRHDKIICEGWWKPYNQNYPHVLFSLSKTFLATAVCFAVQENLISFDDFVIKFFPEYFPSLPCENMQKVQIKHLLTMSYGRNVDLDPDFYYRKDWLEENLHPYLYNEPGTKFCYDNRCPYIISVILQKVTGMTALDYLDSRLFKHLGIEKPFWEEKNGYNIGRSGLNLKTEDVAKFGLFLLHKGNYKGKQLLNSYLVEKMTSHQIQTYDENRPNYGAGYGYFVWMCQVEGAYRGSGIGSQLLINMPKQDMTVVVTAGFLDGAETILKAIFDNLIGKLDNSSVLSNIELLNENQKLLDSKLNGLSIPFISSKYHIGSGLSDLGDSLNYSGVIYDICQNRPNIIRMSIVFGEKSDVLKLWVLGNSAEPSENPPKTPVLLTLNVGHDEWLENETNFEISNFHAHSTIFFSDVACSSKWLSKNEYAVKFVYTQTPYTDTLRIKFGKDWINGEYICFPCMKNRGKSFQIMGVQSNKY</sequence>
<keyword evidence="3" id="KW-1185">Reference proteome</keyword>
<comment type="caution">
    <text evidence="2">The sequence shown here is derived from an EMBL/GenBank/DDBJ whole genome shotgun (WGS) entry which is preliminary data.</text>
</comment>
<dbReference type="InterPro" id="IPR012338">
    <property type="entry name" value="Beta-lactam/transpept-like"/>
</dbReference>
<name>A0ABR2GP82_9EUKA</name>
<dbReference type="SUPFAM" id="SSF56601">
    <property type="entry name" value="beta-lactamase/transpeptidase-like"/>
    <property type="match status" value="1"/>
</dbReference>
<reference evidence="2 3" key="1">
    <citation type="submission" date="2024-04" db="EMBL/GenBank/DDBJ databases">
        <title>Tritrichomonas musculus Genome.</title>
        <authorList>
            <person name="Alves-Ferreira E."/>
            <person name="Grigg M."/>
            <person name="Lorenzi H."/>
            <person name="Galac M."/>
        </authorList>
    </citation>
    <scope>NUCLEOTIDE SEQUENCE [LARGE SCALE GENOMIC DNA]</scope>
    <source>
        <strain evidence="2 3">EAF2021</strain>
    </source>
</reference>
<dbReference type="PANTHER" id="PTHR43283">
    <property type="entry name" value="BETA-LACTAMASE-RELATED"/>
    <property type="match status" value="1"/>
</dbReference>
<dbReference type="PANTHER" id="PTHR43283:SF7">
    <property type="entry name" value="BETA-LACTAMASE-RELATED DOMAIN-CONTAINING PROTEIN"/>
    <property type="match status" value="1"/>
</dbReference>
<evidence type="ECO:0000259" key="1">
    <source>
        <dbReference type="Pfam" id="PF00144"/>
    </source>
</evidence>
<dbReference type="EMBL" id="JAPFFF010000075">
    <property type="protein sequence ID" value="KAK8835744.1"/>
    <property type="molecule type" value="Genomic_DNA"/>
</dbReference>
<gene>
    <name evidence="2" type="ORF">M9Y10_040563</name>
</gene>
<protein>
    <recommendedName>
        <fullName evidence="1">Beta-lactamase-related domain-containing protein</fullName>
    </recommendedName>
</protein>
<dbReference type="InterPro" id="IPR001466">
    <property type="entry name" value="Beta-lactam-related"/>
</dbReference>
<dbReference type="InterPro" id="IPR050789">
    <property type="entry name" value="Diverse_Enzym_Activities"/>
</dbReference>
<dbReference type="Proteomes" id="UP001470230">
    <property type="component" value="Unassembled WGS sequence"/>
</dbReference>
<feature type="domain" description="Beta-lactamase-related" evidence="1">
    <location>
        <begin position="25"/>
        <end position="290"/>
    </location>
</feature>
<organism evidence="2 3">
    <name type="scientific">Tritrichomonas musculus</name>
    <dbReference type="NCBI Taxonomy" id="1915356"/>
    <lineage>
        <taxon>Eukaryota</taxon>
        <taxon>Metamonada</taxon>
        <taxon>Parabasalia</taxon>
        <taxon>Tritrichomonadida</taxon>
        <taxon>Tritrichomonadidae</taxon>
        <taxon>Tritrichomonas</taxon>
    </lineage>
</organism>
<dbReference type="Gene3D" id="3.40.710.10">
    <property type="entry name" value="DD-peptidase/beta-lactamase superfamily"/>
    <property type="match status" value="1"/>
</dbReference>
<accession>A0ABR2GP82</accession>
<proteinExistence type="predicted"/>
<evidence type="ECO:0000313" key="2">
    <source>
        <dbReference type="EMBL" id="KAK8835744.1"/>
    </source>
</evidence>
<dbReference type="Pfam" id="PF00144">
    <property type="entry name" value="Beta-lactamase"/>
    <property type="match status" value="1"/>
</dbReference>